<sequence>MRQDLVEMILGDDALRQIFQEQSGVQYSEWRTGIFGHSVQSQQQQIIDVAFVRIESVRVVRDRNRRQQFLSALLQFLDFRSIARFFRQIRRFNQFGLAIQNPVGIIADRYMTDVLAELASSKQ</sequence>
<protein>
    <submittedName>
        <fullName evidence="1">Uncharacterized protein</fullName>
    </submittedName>
</protein>
<evidence type="ECO:0000313" key="1">
    <source>
        <dbReference type="EMBL" id="MPN51451.1"/>
    </source>
</evidence>
<comment type="caution">
    <text evidence="1">The sequence shown here is derived from an EMBL/GenBank/DDBJ whole genome shotgun (WGS) entry which is preliminary data.</text>
</comment>
<dbReference type="AlphaFoldDB" id="A0A645IJI5"/>
<name>A0A645IJI5_9ZZZZ</name>
<organism evidence="1">
    <name type="scientific">bioreactor metagenome</name>
    <dbReference type="NCBI Taxonomy" id="1076179"/>
    <lineage>
        <taxon>unclassified sequences</taxon>
        <taxon>metagenomes</taxon>
        <taxon>ecological metagenomes</taxon>
    </lineage>
</organism>
<reference evidence="1" key="1">
    <citation type="submission" date="2019-08" db="EMBL/GenBank/DDBJ databases">
        <authorList>
            <person name="Kucharzyk K."/>
            <person name="Murdoch R.W."/>
            <person name="Higgins S."/>
            <person name="Loffler F."/>
        </authorList>
    </citation>
    <scope>NUCLEOTIDE SEQUENCE</scope>
</reference>
<accession>A0A645IJI5</accession>
<gene>
    <name evidence="1" type="ORF">SDC9_199097</name>
</gene>
<dbReference type="EMBL" id="VSSQ01116588">
    <property type="protein sequence ID" value="MPN51451.1"/>
    <property type="molecule type" value="Genomic_DNA"/>
</dbReference>
<proteinExistence type="predicted"/>